<accession>A0ABQ0AJF7</accession>
<evidence type="ECO:0000256" key="1">
    <source>
        <dbReference type="SAM" id="Phobius"/>
    </source>
</evidence>
<keyword evidence="3" id="KW-1185">Reference proteome</keyword>
<reference evidence="2 3" key="1">
    <citation type="submission" date="2024-04" db="EMBL/GenBank/DDBJ databases">
        <title>Draft genome sequence of Pseudophaeobacter arcticus NBRC 116598.</title>
        <authorList>
            <person name="Miyakawa T."/>
            <person name="Kusuya Y."/>
            <person name="Miura T."/>
        </authorList>
    </citation>
    <scope>NUCLEOTIDE SEQUENCE [LARGE SCALE GENOMIC DNA]</scope>
    <source>
        <strain evidence="2 3">SU-CL00105</strain>
    </source>
</reference>
<name>A0ABQ0AJF7_9RHOB</name>
<dbReference type="RefSeq" id="WP_353398408.1">
    <property type="nucleotide sequence ID" value="NZ_BAABWU010000004.1"/>
</dbReference>
<keyword evidence="1" id="KW-0812">Transmembrane</keyword>
<feature type="transmembrane region" description="Helical" evidence="1">
    <location>
        <begin position="220"/>
        <end position="240"/>
    </location>
</feature>
<dbReference type="Proteomes" id="UP001441944">
    <property type="component" value="Unassembled WGS sequence"/>
</dbReference>
<feature type="transmembrane region" description="Helical" evidence="1">
    <location>
        <begin position="252"/>
        <end position="275"/>
    </location>
</feature>
<feature type="transmembrane region" description="Helical" evidence="1">
    <location>
        <begin position="134"/>
        <end position="151"/>
    </location>
</feature>
<feature type="transmembrane region" description="Helical" evidence="1">
    <location>
        <begin position="375"/>
        <end position="401"/>
    </location>
</feature>
<comment type="caution">
    <text evidence="2">The sequence shown here is derived from an EMBL/GenBank/DDBJ whole genome shotgun (WGS) entry which is preliminary data.</text>
</comment>
<keyword evidence="1" id="KW-1133">Transmembrane helix</keyword>
<protein>
    <recommendedName>
        <fullName evidence="4">O-antigen ligase like membrane protein</fullName>
    </recommendedName>
</protein>
<feature type="transmembrane region" description="Helical" evidence="1">
    <location>
        <begin position="163"/>
        <end position="181"/>
    </location>
</feature>
<evidence type="ECO:0000313" key="2">
    <source>
        <dbReference type="EMBL" id="GAA6196006.1"/>
    </source>
</evidence>
<organism evidence="2 3">
    <name type="scientific">Pseudophaeobacter arcticus</name>
    <dbReference type="NCBI Taxonomy" id="385492"/>
    <lineage>
        <taxon>Bacteria</taxon>
        <taxon>Pseudomonadati</taxon>
        <taxon>Pseudomonadota</taxon>
        <taxon>Alphaproteobacteria</taxon>
        <taxon>Rhodobacterales</taxon>
        <taxon>Paracoccaceae</taxon>
        <taxon>Pseudophaeobacter</taxon>
    </lineage>
</organism>
<feature type="transmembrane region" description="Helical" evidence="1">
    <location>
        <begin position="6"/>
        <end position="22"/>
    </location>
</feature>
<dbReference type="EMBL" id="BAABWU010000004">
    <property type="protein sequence ID" value="GAA6196006.1"/>
    <property type="molecule type" value="Genomic_DNA"/>
</dbReference>
<feature type="transmembrane region" description="Helical" evidence="1">
    <location>
        <begin position="29"/>
        <end position="45"/>
    </location>
</feature>
<evidence type="ECO:0000313" key="3">
    <source>
        <dbReference type="Proteomes" id="UP001441944"/>
    </source>
</evidence>
<gene>
    <name evidence="2" type="ORF">NBRC116598_14500</name>
</gene>
<keyword evidence="1" id="KW-0472">Membrane</keyword>
<proteinExistence type="predicted"/>
<evidence type="ECO:0008006" key="4">
    <source>
        <dbReference type="Google" id="ProtNLM"/>
    </source>
</evidence>
<feature type="transmembrane region" description="Helical" evidence="1">
    <location>
        <begin position="57"/>
        <end position="73"/>
    </location>
</feature>
<sequence length="487" mass="54150">MPNALASLMLLLWPVVSLVLFRRLPLERAILWCILAGYLLLPPVAEFDLPLVPDMDKFTIPSIMAFVLCIGVMGKKVPLLPRHPLAKLLTLLFTFAVIPTVMTNGDPVIFEVLADADPIVFITDMLPGLRWRDLGSVMINQVIILMPFLLARRYLSSPEGQKELLLALCIAGLAYSIPSLIEIRLSPQINIMVYGFFQHDFAQTMRQGGFRPIVFMPHSLWLALFMFSAVLAAVSLAHAAKGRDRLRLAIAAAYLFFVLYLCKSFASLAYGLSFVPLVALASPRWQIRVAITLAALAITYPMLRNLGVIPTEAILAQAEAISPERAQSLGYRFDNEAMLLQRAAEKPWFGWGGWGRNLVRELETGAIVSIPDGHWILLFGTLGWLGYLAEMGLLSLSILLLGIEIHRRRRQQISPYATPIALILAATMVDMMLNDTLVPMTWLCAGSVLGYAERLRYPGLFEKPRALFAGRQVLMPQPLPPGARKHI</sequence>